<dbReference type="SUPFAM" id="SSF56784">
    <property type="entry name" value="HAD-like"/>
    <property type="match status" value="1"/>
</dbReference>
<gene>
    <name evidence="1" type="ORF">SDC9_125334</name>
</gene>
<dbReference type="Pfam" id="PF00702">
    <property type="entry name" value="Hydrolase"/>
    <property type="match status" value="1"/>
</dbReference>
<name>A0A645CMZ8_9ZZZZ</name>
<reference evidence="1" key="1">
    <citation type="submission" date="2019-08" db="EMBL/GenBank/DDBJ databases">
        <authorList>
            <person name="Kucharzyk K."/>
            <person name="Murdoch R.W."/>
            <person name="Higgins S."/>
            <person name="Loffler F."/>
        </authorList>
    </citation>
    <scope>NUCLEOTIDE SEQUENCE</scope>
</reference>
<accession>A0A645CMZ8</accession>
<comment type="caution">
    <text evidence="1">The sequence shown here is derived from an EMBL/GenBank/DDBJ whole genome shotgun (WGS) entry which is preliminary data.</text>
</comment>
<dbReference type="InterPro" id="IPR036412">
    <property type="entry name" value="HAD-like_sf"/>
</dbReference>
<evidence type="ECO:0000313" key="1">
    <source>
        <dbReference type="EMBL" id="MPM78323.1"/>
    </source>
</evidence>
<proteinExistence type="predicted"/>
<organism evidence="1">
    <name type="scientific">bioreactor metagenome</name>
    <dbReference type="NCBI Taxonomy" id="1076179"/>
    <lineage>
        <taxon>unclassified sequences</taxon>
        <taxon>metagenomes</taxon>
        <taxon>ecological metagenomes</taxon>
    </lineage>
</organism>
<evidence type="ECO:0008006" key="2">
    <source>
        <dbReference type="Google" id="ProtNLM"/>
    </source>
</evidence>
<dbReference type="CDD" id="cd01427">
    <property type="entry name" value="HAD_like"/>
    <property type="match status" value="1"/>
</dbReference>
<dbReference type="AlphaFoldDB" id="A0A645CMZ8"/>
<dbReference type="EMBL" id="VSSQ01028565">
    <property type="protein sequence ID" value="MPM78323.1"/>
    <property type="molecule type" value="Genomic_DNA"/>
</dbReference>
<dbReference type="InterPro" id="IPR023214">
    <property type="entry name" value="HAD_sf"/>
</dbReference>
<dbReference type="Gene3D" id="3.40.50.1000">
    <property type="entry name" value="HAD superfamily/HAD-like"/>
    <property type="match status" value="1"/>
</dbReference>
<sequence length="341" mass="37859">MLLIAPFEIPGSVELTAPFAPRRIECAFHDIDGTHSLIREWIPVMTLALGWVARHGLPPEDPEEACRRILADGGETEEFGEARRFAVESAGLSALTQMEWAIRSALENGAISGVAFDPAVNREVIARIWNGEELFPEHAEPEGVTRLLREKTPALFQVYERLLMTMNRNRNLEAAKKNPEKWRVPGSMEFLRELRRSGVRNYFVTGAVVEQDAGGNPSGTMYEEIRALGYETGPGKLLEGLEGSSWREKLPKHLIMRDLCAKLGVSPEHVLVVGDGRSEIAAGVEMGAVTMSRLPASARRAREIHIALGTHFLLEEYSPELRRRLCRTPDGFSGGYSAEMS</sequence>
<protein>
    <recommendedName>
        <fullName evidence="2">Phosphoglycolate phosphatase</fullName>
    </recommendedName>
</protein>